<reference evidence="3" key="2">
    <citation type="journal article" date="2023" name="Infect Dis Poverty">
        <title>Chromosome-scale genome of the human blood fluke Schistosoma mekongi and its implications for public health.</title>
        <authorList>
            <person name="Zhou M."/>
            <person name="Xu L."/>
            <person name="Xu D."/>
            <person name="Chen W."/>
            <person name="Khan J."/>
            <person name="Hu Y."/>
            <person name="Huang H."/>
            <person name="Wei H."/>
            <person name="Zhang Y."/>
            <person name="Chusongsang P."/>
            <person name="Tanasarnprasert K."/>
            <person name="Hu X."/>
            <person name="Limpanont Y."/>
            <person name="Lv Z."/>
        </authorList>
    </citation>
    <scope>NUCLEOTIDE SEQUENCE</scope>
    <source>
        <strain evidence="3">LV_2022a</strain>
    </source>
</reference>
<feature type="repeat" description="ANK" evidence="1">
    <location>
        <begin position="183"/>
        <end position="215"/>
    </location>
</feature>
<evidence type="ECO:0000256" key="2">
    <source>
        <dbReference type="SAM" id="MobiDB-lite"/>
    </source>
</evidence>
<name>A0AAE1ZAM4_SCHME</name>
<dbReference type="PANTHER" id="PTHR24127">
    <property type="entry name" value="ANKYRIN REPEAT AND EF-HAND DOMAIN-CONTAINING PROTEIN 1"/>
    <property type="match status" value="1"/>
</dbReference>
<proteinExistence type="predicted"/>
<evidence type="ECO:0000313" key="3">
    <source>
        <dbReference type="EMBL" id="KAK4469934.1"/>
    </source>
</evidence>
<feature type="repeat" description="ANK" evidence="1">
    <location>
        <begin position="602"/>
        <end position="634"/>
    </location>
</feature>
<dbReference type="SMART" id="SM00248">
    <property type="entry name" value="ANK"/>
    <property type="match status" value="11"/>
</dbReference>
<dbReference type="PROSITE" id="PS50297">
    <property type="entry name" value="ANK_REP_REGION"/>
    <property type="match status" value="7"/>
</dbReference>
<dbReference type="Pfam" id="PF13637">
    <property type="entry name" value="Ank_4"/>
    <property type="match status" value="1"/>
</dbReference>
<gene>
    <name evidence="3" type="ORF">MN116_007435</name>
</gene>
<dbReference type="PANTHER" id="PTHR24127:SF1">
    <property type="entry name" value="ANKYRIN REPEAT AND EF-HAND DOMAIN-CONTAINING PROTEIN 1"/>
    <property type="match status" value="1"/>
</dbReference>
<dbReference type="InterPro" id="IPR036770">
    <property type="entry name" value="Ankyrin_rpt-contain_sf"/>
</dbReference>
<feature type="compositionally biased region" description="Polar residues" evidence="2">
    <location>
        <begin position="397"/>
        <end position="406"/>
    </location>
</feature>
<dbReference type="SUPFAM" id="SSF48403">
    <property type="entry name" value="Ankyrin repeat"/>
    <property type="match status" value="2"/>
</dbReference>
<feature type="repeat" description="ANK" evidence="1">
    <location>
        <begin position="80"/>
        <end position="112"/>
    </location>
</feature>
<protein>
    <submittedName>
        <fullName evidence="3">Uncharacterized protein</fullName>
    </submittedName>
</protein>
<feature type="repeat" description="ANK" evidence="1">
    <location>
        <begin position="47"/>
        <end position="79"/>
    </location>
</feature>
<evidence type="ECO:0000256" key="1">
    <source>
        <dbReference type="PROSITE-ProRule" id="PRU00023"/>
    </source>
</evidence>
<feature type="compositionally biased region" description="Basic residues" evidence="2">
    <location>
        <begin position="737"/>
        <end position="746"/>
    </location>
</feature>
<dbReference type="Pfam" id="PF12796">
    <property type="entry name" value="Ank_2"/>
    <property type="match status" value="3"/>
</dbReference>
<dbReference type="Proteomes" id="UP001292079">
    <property type="component" value="Unassembled WGS sequence"/>
</dbReference>
<dbReference type="InterPro" id="IPR052801">
    <property type="entry name" value="Ankyrin-EF-hand"/>
</dbReference>
<dbReference type="PROSITE" id="PS50088">
    <property type="entry name" value="ANK_REPEAT"/>
    <property type="match status" value="7"/>
</dbReference>
<dbReference type="AlphaFoldDB" id="A0AAE1ZAM4"/>
<dbReference type="InterPro" id="IPR011992">
    <property type="entry name" value="EF-hand-dom_pair"/>
</dbReference>
<reference evidence="3" key="1">
    <citation type="submission" date="2022-04" db="EMBL/GenBank/DDBJ databases">
        <authorList>
            <person name="Xu L."/>
            <person name="Lv Z."/>
        </authorList>
    </citation>
    <scope>NUCLEOTIDE SEQUENCE</scope>
    <source>
        <strain evidence="3">LV_2022a</strain>
    </source>
</reference>
<feature type="repeat" description="ANK" evidence="1">
    <location>
        <begin position="635"/>
        <end position="667"/>
    </location>
</feature>
<organism evidence="3 4">
    <name type="scientific">Schistosoma mekongi</name>
    <name type="common">Parasitic worm</name>
    <dbReference type="NCBI Taxonomy" id="38744"/>
    <lineage>
        <taxon>Eukaryota</taxon>
        <taxon>Metazoa</taxon>
        <taxon>Spiralia</taxon>
        <taxon>Lophotrochozoa</taxon>
        <taxon>Platyhelminthes</taxon>
        <taxon>Trematoda</taxon>
        <taxon>Digenea</taxon>
        <taxon>Strigeidida</taxon>
        <taxon>Schistosomatoidea</taxon>
        <taxon>Schistosomatidae</taxon>
        <taxon>Schistosoma</taxon>
    </lineage>
</organism>
<comment type="caution">
    <text evidence="3">The sequence shown here is derived from an EMBL/GenBank/DDBJ whole genome shotgun (WGS) entry which is preliminary data.</text>
</comment>
<feature type="region of interest" description="Disordered" evidence="2">
    <location>
        <begin position="733"/>
        <end position="771"/>
    </location>
</feature>
<keyword evidence="4" id="KW-1185">Reference proteome</keyword>
<feature type="repeat" description="ANK" evidence="1">
    <location>
        <begin position="668"/>
        <end position="700"/>
    </location>
</feature>
<evidence type="ECO:0000313" key="4">
    <source>
        <dbReference type="Proteomes" id="UP001292079"/>
    </source>
</evidence>
<feature type="repeat" description="ANK" evidence="1">
    <location>
        <begin position="148"/>
        <end position="182"/>
    </location>
</feature>
<feature type="region of interest" description="Disordered" evidence="2">
    <location>
        <begin position="392"/>
        <end position="421"/>
    </location>
</feature>
<accession>A0AAE1ZAM4</accession>
<dbReference type="Gene3D" id="1.25.40.20">
    <property type="entry name" value="Ankyrin repeat-containing domain"/>
    <property type="match status" value="4"/>
</dbReference>
<sequence length="863" mass="97689">MPIANSRIERLQIKKLLQCVYNKDIDQIKKLIEHGLPNLINYNDSDDGVTAVISAVKSDDINTVELLLSNGACIDIVDFDGKTALMTACELGNVNIVKKLLEKGANRNASDFNGKTALFYCISPTDSHLKCLTLLLDKSMLINKQDHNGQTVLHIACKQSIENEKFILELLNNGANPNIHSKNGRTPFLEACGSGSSRSVTVALRAGADINSIDNNKQTGAHEAAKNGHLNVLFVLSGFGFDFNSLDNDGNNPLHMAAKVDEMCCKFLGQRGCNAKVKNSNGKLPRNIAIDEGKKLCTKELHKLERIITNKLIIKNTEYWAIQLYDWSIVYKNELKEHFIDISHKLSIDAEQQEQSNENSLNEVNNLNELQSNEQNLLTAVYTISSQQQQQQQQQQLDRLNSQRSTSKQREQSKHRSTSCSTLKKTIKRIPLEDFTSVITSLEGPINEMISKKLLNLHEKNLDGCIDWEEFLTGKKYLNKNYLISAFEKKKKGKKKKKKGGKGSKRRKIPMEICTLPSEAIYRRADGGPPIMYIPKEIHPIDLDRFDADHPPIHPLQDDSVWYLDTPKRQYISFHAAALHNDMDSIRLALSEGYNIDTRDKFYKTPLMIAAHHGNLDTAIELIKLGADVNARDNFRWTPLHHAAHSGMIDMVELLLNNGAIIEAKAMNGATPLFRAIECSRLNVVDYLLSKGSKLFVETRKGENPYIAALNWSDPRVIEHVHDKWELAQEIAEKQKKQGSAKRKRPATAGSISSSKRGVSPVKKFTPPNNLPGQYPNLIQKHFDLSHLIKQTYSLEKTISRQDIRICPRYPWLPKPNREERLEKLAEARERYGWDYGLPGVPLNLFDKHLMNRFKQIETNTEQ</sequence>
<keyword evidence="1" id="KW-0040">ANK repeat</keyword>
<dbReference type="SUPFAM" id="SSF47473">
    <property type="entry name" value="EF-hand"/>
    <property type="match status" value="1"/>
</dbReference>
<dbReference type="InterPro" id="IPR002110">
    <property type="entry name" value="Ankyrin_rpt"/>
</dbReference>
<dbReference type="EMBL" id="JALJAT010000005">
    <property type="protein sequence ID" value="KAK4469934.1"/>
    <property type="molecule type" value="Genomic_DNA"/>
</dbReference>